<comment type="function">
    <text evidence="9 11">As part of the heterotrimeric replication protein A complex (RPA/RP-A), binds and stabilizes single-stranded DNA intermediates, that form during DNA replication or upon DNA stress. It prevents their reannealing and in parallel, recruits and activates different proteins and complexes involved in DNA metabolism. Thereby, it plays an essential role both in DNA replication and the cellular response to DNA damage.</text>
</comment>
<dbReference type="AlphaFoldDB" id="A0A0N4YY69"/>
<evidence type="ECO:0000256" key="3">
    <source>
        <dbReference type="ARBA" id="ARBA00022705"/>
    </source>
</evidence>
<organism evidence="17">
    <name type="scientific">Nippostrongylus brasiliensis</name>
    <name type="common">Rat hookworm</name>
    <dbReference type="NCBI Taxonomy" id="27835"/>
    <lineage>
        <taxon>Eukaryota</taxon>
        <taxon>Metazoa</taxon>
        <taxon>Ecdysozoa</taxon>
        <taxon>Nematoda</taxon>
        <taxon>Chromadorea</taxon>
        <taxon>Rhabditida</taxon>
        <taxon>Rhabditina</taxon>
        <taxon>Rhabditomorpha</taxon>
        <taxon>Strongyloidea</taxon>
        <taxon>Heligmosomidae</taxon>
        <taxon>Nippostrongylus</taxon>
    </lineage>
</organism>
<dbReference type="InterPro" id="IPR013955">
    <property type="entry name" value="Rep_factor-A_C"/>
</dbReference>
<evidence type="ECO:0000256" key="11">
    <source>
        <dbReference type="RuleBase" id="RU364130"/>
    </source>
</evidence>
<reference evidence="17" key="1">
    <citation type="submission" date="2017-02" db="UniProtKB">
        <authorList>
            <consortium name="WormBaseParasite"/>
        </authorList>
    </citation>
    <scope>IDENTIFICATION</scope>
</reference>
<keyword evidence="7 11" id="KW-0238">DNA-binding</keyword>
<dbReference type="Gene3D" id="2.40.50.140">
    <property type="entry name" value="Nucleic acid-binding proteins"/>
    <property type="match status" value="3"/>
</dbReference>
<dbReference type="InterPro" id="IPR012340">
    <property type="entry name" value="NA-bd_OB-fold"/>
</dbReference>
<dbReference type="GO" id="GO:0005634">
    <property type="term" value="C:nucleus"/>
    <property type="evidence" value="ECO:0007669"/>
    <property type="project" value="UniProtKB-SubCell"/>
</dbReference>
<dbReference type="InterPro" id="IPR031657">
    <property type="entry name" value="REPA_OB_2"/>
</dbReference>
<name>A0A0N4YY69_NIPBR</name>
<evidence type="ECO:0000313" key="17">
    <source>
        <dbReference type="WBParaSite" id="NBR_0002219101-mRNA-1"/>
    </source>
</evidence>
<evidence type="ECO:0000259" key="13">
    <source>
        <dbReference type="Pfam" id="PF08646"/>
    </source>
</evidence>
<evidence type="ECO:0000313" key="16">
    <source>
        <dbReference type="Proteomes" id="UP000271162"/>
    </source>
</evidence>
<dbReference type="SUPFAM" id="SSF50249">
    <property type="entry name" value="Nucleic acid-binding proteins"/>
    <property type="match status" value="3"/>
</dbReference>
<dbReference type="Proteomes" id="UP000271162">
    <property type="component" value="Unassembled WGS sequence"/>
</dbReference>
<keyword evidence="3 11" id="KW-0235">DNA replication</keyword>
<feature type="compositionally biased region" description="Low complexity" evidence="12">
    <location>
        <begin position="179"/>
        <end position="196"/>
    </location>
</feature>
<keyword evidence="8 11" id="KW-0539">Nucleus</keyword>
<dbReference type="GO" id="GO:0006281">
    <property type="term" value="P:DNA repair"/>
    <property type="evidence" value="ECO:0007669"/>
    <property type="project" value="InterPro"/>
</dbReference>
<evidence type="ECO:0000259" key="14">
    <source>
        <dbReference type="Pfam" id="PF16900"/>
    </source>
</evidence>
<evidence type="ECO:0000256" key="8">
    <source>
        <dbReference type="ARBA" id="ARBA00023242"/>
    </source>
</evidence>
<evidence type="ECO:0000256" key="7">
    <source>
        <dbReference type="ARBA" id="ARBA00023125"/>
    </source>
</evidence>
<dbReference type="NCBIfam" id="TIGR00617">
    <property type="entry name" value="rpa1"/>
    <property type="match status" value="1"/>
</dbReference>
<dbReference type="EMBL" id="UYSL01027548">
    <property type="protein sequence ID" value="VDL86851.1"/>
    <property type="molecule type" value="Genomic_DNA"/>
</dbReference>
<dbReference type="PANTHER" id="PTHR47165">
    <property type="entry name" value="OS03G0429900 PROTEIN"/>
    <property type="match status" value="1"/>
</dbReference>
<dbReference type="WBParaSite" id="NBR_0002219101-mRNA-1">
    <property type="protein sequence ID" value="NBR_0002219101-mRNA-1"/>
    <property type="gene ID" value="NBR_0002219101"/>
</dbReference>
<dbReference type="CDD" id="cd04476">
    <property type="entry name" value="RPA1_DBD_C"/>
    <property type="match status" value="1"/>
</dbReference>
<evidence type="ECO:0000256" key="2">
    <source>
        <dbReference type="ARBA" id="ARBA00005690"/>
    </source>
</evidence>
<feature type="domain" description="Replication factor A C-terminal" evidence="13">
    <location>
        <begin position="484"/>
        <end position="610"/>
    </location>
</feature>
<evidence type="ECO:0000256" key="1">
    <source>
        <dbReference type="ARBA" id="ARBA00004123"/>
    </source>
</evidence>
<dbReference type="Pfam" id="PF08646">
    <property type="entry name" value="Rep_fac-A_C"/>
    <property type="match status" value="1"/>
</dbReference>
<dbReference type="STRING" id="27835.A0A0N4YY69"/>
<dbReference type="GO" id="GO:0008270">
    <property type="term" value="F:zinc ion binding"/>
    <property type="evidence" value="ECO:0007669"/>
    <property type="project" value="UniProtKB-KW"/>
</dbReference>
<evidence type="ECO:0000256" key="10">
    <source>
        <dbReference type="ARBA" id="ARBA00062035"/>
    </source>
</evidence>
<reference evidence="15 16" key="2">
    <citation type="submission" date="2018-11" db="EMBL/GenBank/DDBJ databases">
        <authorList>
            <consortium name="Pathogen Informatics"/>
        </authorList>
    </citation>
    <scope>NUCLEOTIDE SEQUENCE [LARGE SCALE GENOMIC DNA]</scope>
</reference>
<dbReference type="FunFam" id="2.40.50.140:FF:000041">
    <property type="entry name" value="Replication protein A subunit"/>
    <property type="match status" value="1"/>
</dbReference>
<evidence type="ECO:0000256" key="9">
    <source>
        <dbReference type="ARBA" id="ARBA00058595"/>
    </source>
</evidence>
<feature type="region of interest" description="Disordered" evidence="12">
    <location>
        <begin position="173"/>
        <end position="200"/>
    </location>
</feature>
<keyword evidence="4 11" id="KW-0479">Metal-binding</keyword>
<proteinExistence type="inferred from homology"/>
<feature type="domain" description="Replication protein A OB" evidence="14">
    <location>
        <begin position="332"/>
        <end position="421"/>
    </location>
</feature>
<dbReference type="InterPro" id="IPR004591">
    <property type="entry name" value="Rfa1"/>
</dbReference>
<evidence type="ECO:0000313" key="15">
    <source>
        <dbReference type="EMBL" id="VDL86851.1"/>
    </source>
</evidence>
<dbReference type="CDD" id="cd04475">
    <property type="entry name" value="RPA1_DBD_B"/>
    <property type="match status" value="1"/>
</dbReference>
<dbReference type="Pfam" id="PF16900">
    <property type="entry name" value="REPA_OB_2"/>
    <property type="match status" value="1"/>
</dbReference>
<dbReference type="FunFam" id="2.40.50.140:FF:000090">
    <property type="entry name" value="Replication protein A subunit"/>
    <property type="match status" value="1"/>
</dbReference>
<dbReference type="GO" id="GO:0006260">
    <property type="term" value="P:DNA replication"/>
    <property type="evidence" value="ECO:0007669"/>
    <property type="project" value="UniProtKB-KW"/>
</dbReference>
<dbReference type="PANTHER" id="PTHR47165:SF4">
    <property type="entry name" value="OS03G0429900 PROTEIN"/>
    <property type="match status" value="1"/>
</dbReference>
<evidence type="ECO:0000256" key="4">
    <source>
        <dbReference type="ARBA" id="ARBA00022723"/>
    </source>
</evidence>
<dbReference type="InterPro" id="IPR047192">
    <property type="entry name" value="Euk_RPA1_DBD_C"/>
</dbReference>
<keyword evidence="6 11" id="KW-0862">Zinc</keyword>
<evidence type="ECO:0000256" key="5">
    <source>
        <dbReference type="ARBA" id="ARBA00022771"/>
    </source>
</evidence>
<dbReference type="FunFam" id="2.40.50.140:FF:000064">
    <property type="entry name" value="Replication protein A subunit"/>
    <property type="match status" value="1"/>
</dbReference>
<keyword evidence="16" id="KW-1185">Reference proteome</keyword>
<dbReference type="OMA" id="VIRAVFW"/>
<evidence type="ECO:0000256" key="6">
    <source>
        <dbReference type="ARBA" id="ARBA00022833"/>
    </source>
</evidence>
<gene>
    <name evidence="15" type="ORF">NBR_LOCUS22194</name>
</gene>
<comment type="similarity">
    <text evidence="2 11">Belongs to the replication factor A protein 1 family.</text>
</comment>
<dbReference type="CDD" id="cd04474">
    <property type="entry name" value="RPA1_DBD_A"/>
    <property type="match status" value="1"/>
</dbReference>
<comment type="subcellular location">
    <subcellularLocation>
        <location evidence="1 11">Nucleus</location>
    </subcellularLocation>
</comment>
<evidence type="ECO:0000256" key="12">
    <source>
        <dbReference type="SAM" id="MobiDB-lite"/>
    </source>
</evidence>
<accession>A0A0N4YY69</accession>
<dbReference type="GO" id="GO:0003677">
    <property type="term" value="F:DNA binding"/>
    <property type="evidence" value="ECO:0007669"/>
    <property type="project" value="UniProtKB-KW"/>
</dbReference>
<sequence length="616" mass="68104">MSSTVNITPAQYRKYSVNGELRLSAGFFQRYFESSGTTTEVPILQVSLARKLTEGMAGWPDSCLRLRLTDGAFHYSGLFVVSALESQCDRDNLVGNAENGGEIIAVTKMYINPTGCVGKKDNAQGKPMLMIAGYELLSRGHPILSPGVSHDGDKEKFANFKATEVYSVPWKNPSAPVGTTTAQSARPAAPRRQPQSFGSGNVTPISMITPYINKWRICGLVTSKDDMKTTKARSGSGDMKVFSFELTDKDGASIRITGFNEVAERAYSIIQTDLSYYISGGTVKQANKRFNTTGHDYELSMNSSTEITPCHDPIPKPTLVLKICPLKNIPSHKDEVVDILAVVDKMEPVNKFISRGGRDCVKRDLQLIDQTATVVQFTLWGEQAEHFDDHALGQVISIKGALVKEWNGAFSLSVSSGSKIELSPQLQEVPKLYEWYTSERATTDTKTISTTAGGGDAFGRDLRFTCTAFYLNLGNESALPKGRYMTVKAMVTTVKTDNAIYQSCPNEGCSKKVVDLGSDQYRCEKCDTTSGSFKWNYMVQAEISDCTGYLWVTLFSNVASKLFGMDADKLAELRDQSKARYFKFLNRVCFKRFIFRINARASTYNVRIRANTLFGS</sequence>
<keyword evidence="5 11" id="KW-0863">Zinc-finger</keyword>
<protein>
    <recommendedName>
        <fullName evidence="11">Replication protein A subunit</fullName>
    </recommendedName>
</protein>
<comment type="subunit">
    <text evidence="10 11">Component of the heterotrimeric canonical replication protein A complex (RPA).</text>
</comment>
<dbReference type="GO" id="GO:0006310">
    <property type="term" value="P:DNA recombination"/>
    <property type="evidence" value="ECO:0007669"/>
    <property type="project" value="InterPro"/>
</dbReference>